<dbReference type="STRING" id="1445510.YC6258_05793"/>
<protein>
    <submittedName>
        <fullName evidence="1">Uncharacterized protein</fullName>
    </submittedName>
</protein>
<dbReference type="AlphaFoldDB" id="A0A0C5VUJ5"/>
<name>A0A0C5VUJ5_9GAMM</name>
<dbReference type="HOGENOM" id="CLU_2450472_0_0_6"/>
<sequence length="89" mass="9982">MTTNKTQDISNCLSAPFNDMDGRSPGKWSLCYNQNQNQLSMSINLAPPITSIESTTLQSTIDTDGLKDMIQFLYQVNMAMQQKKDKQSS</sequence>
<organism evidence="1 2">
    <name type="scientific">Gynuella sunshinyii YC6258</name>
    <dbReference type="NCBI Taxonomy" id="1445510"/>
    <lineage>
        <taxon>Bacteria</taxon>
        <taxon>Pseudomonadati</taxon>
        <taxon>Pseudomonadota</taxon>
        <taxon>Gammaproteobacteria</taxon>
        <taxon>Oceanospirillales</taxon>
        <taxon>Saccharospirillaceae</taxon>
        <taxon>Gynuella</taxon>
    </lineage>
</organism>
<dbReference type="EMBL" id="CP007142">
    <property type="protein sequence ID" value="AJQ97821.1"/>
    <property type="molecule type" value="Genomic_DNA"/>
</dbReference>
<evidence type="ECO:0000313" key="1">
    <source>
        <dbReference type="EMBL" id="AJQ97821.1"/>
    </source>
</evidence>
<keyword evidence="2" id="KW-1185">Reference proteome</keyword>
<dbReference type="Proteomes" id="UP000032266">
    <property type="component" value="Chromosome"/>
</dbReference>
<accession>A0A0C5VUJ5</accession>
<gene>
    <name evidence="1" type="ORF">YC6258_05793</name>
</gene>
<evidence type="ECO:0000313" key="2">
    <source>
        <dbReference type="Proteomes" id="UP000032266"/>
    </source>
</evidence>
<dbReference type="OrthoDB" id="9914275at2"/>
<proteinExistence type="predicted"/>
<reference evidence="1 2" key="1">
    <citation type="submission" date="2014-01" db="EMBL/GenBank/DDBJ databases">
        <title>Full genme sequencing of cellulolytic bacterium Gynuella sunshinyii YC6258T gen. nov., sp. nov.</title>
        <authorList>
            <person name="Khan H."/>
            <person name="Chung E.J."/>
            <person name="Chung Y.R."/>
        </authorList>
    </citation>
    <scope>NUCLEOTIDE SEQUENCE [LARGE SCALE GENOMIC DNA]</scope>
    <source>
        <strain evidence="1 2">YC6258</strain>
    </source>
</reference>
<dbReference type="RefSeq" id="WP_044619458.1">
    <property type="nucleotide sequence ID" value="NZ_CP007142.1"/>
</dbReference>
<dbReference type="KEGG" id="gsn:YC6258_05793"/>